<evidence type="ECO:0000256" key="2">
    <source>
        <dbReference type="ARBA" id="ARBA00022490"/>
    </source>
</evidence>
<dbReference type="STRING" id="133385.A0A2T9Y640"/>
<feature type="region of interest" description="Disordered" evidence="4">
    <location>
        <begin position="364"/>
        <end position="384"/>
    </location>
</feature>
<sequence>MMTNDISYTYSEYNNRMNSYASTTDAKDIRHRRSILINAKERPASAIFFANASHPLPQAEQIDEWFESLTQFEDVLEDMAKVSLDNTFRDELNAIDQWFSVLSEAEKTAALYNLLQHASDIQIRFFITILQQMAKMEPQFSPTNDLYPTKNSTPASPGFKKDNISVFKQKDVNTHQGFNYNNSNKNNQFNINSLDNSFKTLSTDKNDLSYNNSRTFANNQRSAFSNNGWELDNFNQEEKVSFGTSNKSTSLRDSGVFNDIIDPKLLSYNNLNSSNSINWRQKSISNTSMALSEAISNRRSIYLERSNSITDTDPNFDWKSQSSAAAPQDLPSANNVPSSPYNFGSSTINGPALGNLVSSTLGTSPGGSKIYSTGPRQSFDEKDRNSVRWSTLSESLDSFIPMNKDRQSNTTNNILDYKSNADRRSISNRLSIVLNSARDLGHVSRPNQTEKYYSNIATSPLATQNSNNLNYNVNATNNSHIQLQNKYANKNSSLQQNQSKTQRSYGVFPRSTTNSFKSDHDDQQKSPVDANPGSKNNTYSNSKNFKEFSNVNHDRATDLIKQKAAALRNGIKSSQDQTQHNPSYQKPNVKPLAETQHNSNYTLSDNKSVDKNTFTVDLELIKDVPVWMKTLRLHKYTPCFEGMHYPEIVNLNDKALEALGVHALGARRKMLKVFEQVKAELNL</sequence>
<feature type="compositionally biased region" description="Polar residues" evidence="4">
    <location>
        <begin position="491"/>
        <end position="516"/>
    </location>
</feature>
<dbReference type="PANTHER" id="PTHR12515:SF5">
    <property type="entry name" value="PROTEIN SMAUG"/>
    <property type="match status" value="1"/>
</dbReference>
<gene>
    <name evidence="6" type="ORF">BB561_006161</name>
</gene>
<dbReference type="InterPro" id="IPR001660">
    <property type="entry name" value="SAM"/>
</dbReference>
<name>A0A2T9Y640_9FUNG</name>
<dbReference type="Pfam" id="PF07647">
    <property type="entry name" value="SAM_2"/>
    <property type="match status" value="1"/>
</dbReference>
<dbReference type="SMART" id="SM00454">
    <property type="entry name" value="SAM"/>
    <property type="match status" value="1"/>
</dbReference>
<dbReference type="InterPro" id="IPR057327">
    <property type="entry name" value="Vts1_dom"/>
</dbReference>
<dbReference type="OrthoDB" id="2155283at2759"/>
<keyword evidence="7" id="KW-1185">Reference proteome</keyword>
<reference evidence="6 7" key="1">
    <citation type="journal article" date="2018" name="MBio">
        <title>Comparative Genomics Reveals the Core Gene Toolbox for the Fungus-Insect Symbiosis.</title>
        <authorList>
            <person name="Wang Y."/>
            <person name="Stata M."/>
            <person name="Wang W."/>
            <person name="Stajich J.E."/>
            <person name="White M.M."/>
            <person name="Moncalvo J.M."/>
        </authorList>
    </citation>
    <scope>NUCLEOTIDE SEQUENCE [LARGE SCALE GENOMIC DNA]</scope>
    <source>
        <strain evidence="6 7">SWE-8-4</strain>
    </source>
</reference>
<accession>A0A2T9Y640</accession>
<organism evidence="6 7">
    <name type="scientific">Smittium simulii</name>
    <dbReference type="NCBI Taxonomy" id="133385"/>
    <lineage>
        <taxon>Eukaryota</taxon>
        <taxon>Fungi</taxon>
        <taxon>Fungi incertae sedis</taxon>
        <taxon>Zoopagomycota</taxon>
        <taxon>Kickxellomycotina</taxon>
        <taxon>Harpellomycetes</taxon>
        <taxon>Harpellales</taxon>
        <taxon>Legeriomycetaceae</taxon>
        <taxon>Smittium</taxon>
    </lineage>
</organism>
<feature type="compositionally biased region" description="Polar residues" evidence="4">
    <location>
        <begin position="571"/>
        <end position="586"/>
    </location>
</feature>
<dbReference type="AlphaFoldDB" id="A0A2T9Y640"/>
<comment type="subcellular location">
    <subcellularLocation>
        <location evidence="1">Cytoplasm</location>
    </subcellularLocation>
</comment>
<dbReference type="Gene3D" id="1.10.150.50">
    <property type="entry name" value="Transcription Factor, Ets-1"/>
    <property type="match status" value="1"/>
</dbReference>
<dbReference type="Pfam" id="PF25479">
    <property type="entry name" value="Vts1"/>
    <property type="match status" value="1"/>
</dbReference>
<dbReference type="SUPFAM" id="SSF47769">
    <property type="entry name" value="SAM/Pointed domain"/>
    <property type="match status" value="1"/>
</dbReference>
<dbReference type="GO" id="GO:0000932">
    <property type="term" value="C:P-body"/>
    <property type="evidence" value="ECO:0007669"/>
    <property type="project" value="TreeGrafter"/>
</dbReference>
<feature type="domain" description="SAM" evidence="5">
    <location>
        <begin position="622"/>
        <end position="680"/>
    </location>
</feature>
<evidence type="ECO:0000313" key="6">
    <source>
        <dbReference type="EMBL" id="PVU87811.1"/>
    </source>
</evidence>
<keyword evidence="2" id="KW-0963">Cytoplasm</keyword>
<feature type="compositionally biased region" description="Polar residues" evidence="4">
    <location>
        <begin position="533"/>
        <end position="547"/>
    </location>
</feature>
<dbReference type="GO" id="GO:0000289">
    <property type="term" value="P:nuclear-transcribed mRNA poly(A) tail shortening"/>
    <property type="evidence" value="ECO:0007669"/>
    <property type="project" value="TreeGrafter"/>
</dbReference>
<dbReference type="PROSITE" id="PS50105">
    <property type="entry name" value="SAM_DOMAIN"/>
    <property type="match status" value="1"/>
</dbReference>
<evidence type="ECO:0000256" key="4">
    <source>
        <dbReference type="SAM" id="MobiDB-lite"/>
    </source>
</evidence>
<dbReference type="InterPro" id="IPR050897">
    <property type="entry name" value="SMAUG/VTS1_RNA-bind"/>
</dbReference>
<evidence type="ECO:0000256" key="1">
    <source>
        <dbReference type="ARBA" id="ARBA00004496"/>
    </source>
</evidence>
<dbReference type="Proteomes" id="UP000245383">
    <property type="component" value="Unassembled WGS sequence"/>
</dbReference>
<dbReference type="PANTHER" id="PTHR12515">
    <property type="entry name" value="STERILE ALPHA MOTIF DOMAIN CONTAINING PROTEIN 4-RELATED"/>
    <property type="match status" value="1"/>
</dbReference>
<feature type="region of interest" description="Disordered" evidence="4">
    <location>
        <begin position="567"/>
        <end position="590"/>
    </location>
</feature>
<dbReference type="EMBL" id="MBFR01000443">
    <property type="protein sequence ID" value="PVU87811.1"/>
    <property type="molecule type" value="Genomic_DNA"/>
</dbReference>
<feature type="region of interest" description="Disordered" evidence="4">
    <location>
        <begin position="491"/>
        <end position="547"/>
    </location>
</feature>
<evidence type="ECO:0000313" key="7">
    <source>
        <dbReference type="Proteomes" id="UP000245383"/>
    </source>
</evidence>
<comment type="caution">
    <text evidence="6">The sequence shown here is derived from an EMBL/GenBank/DDBJ whole genome shotgun (WGS) entry which is preliminary data.</text>
</comment>
<proteinExistence type="predicted"/>
<feature type="region of interest" description="Disordered" evidence="4">
    <location>
        <begin position="312"/>
        <end position="338"/>
    </location>
</feature>
<dbReference type="GO" id="GO:0003729">
    <property type="term" value="F:mRNA binding"/>
    <property type="evidence" value="ECO:0007669"/>
    <property type="project" value="TreeGrafter"/>
</dbReference>
<evidence type="ECO:0000256" key="3">
    <source>
        <dbReference type="ARBA" id="ARBA00022884"/>
    </source>
</evidence>
<keyword evidence="3" id="KW-0694">RNA-binding</keyword>
<protein>
    <recommendedName>
        <fullName evidence="5">SAM domain-containing protein</fullName>
    </recommendedName>
</protein>
<dbReference type="InterPro" id="IPR013761">
    <property type="entry name" value="SAM/pointed_sf"/>
</dbReference>
<evidence type="ECO:0000259" key="5">
    <source>
        <dbReference type="PROSITE" id="PS50105"/>
    </source>
</evidence>